<feature type="chain" id="PRO_5044716746" description="DUF7707 domain-containing protein" evidence="3">
    <location>
        <begin position="22"/>
        <end position="216"/>
    </location>
</feature>
<evidence type="ECO:0000313" key="6">
    <source>
        <dbReference type="Proteomes" id="UP001375240"/>
    </source>
</evidence>
<evidence type="ECO:0000256" key="1">
    <source>
        <dbReference type="SAM" id="MobiDB-lite"/>
    </source>
</evidence>
<feature type="compositionally biased region" description="Low complexity" evidence="1">
    <location>
        <begin position="162"/>
        <end position="173"/>
    </location>
</feature>
<feature type="signal peptide" evidence="3">
    <location>
        <begin position="1"/>
        <end position="21"/>
    </location>
</feature>
<feature type="domain" description="DUF7707" evidence="4">
    <location>
        <begin position="25"/>
        <end position="129"/>
    </location>
</feature>
<feature type="region of interest" description="Disordered" evidence="1">
    <location>
        <begin position="122"/>
        <end position="181"/>
    </location>
</feature>
<feature type="compositionally biased region" description="Low complexity" evidence="1">
    <location>
        <begin position="135"/>
        <end position="147"/>
    </location>
</feature>
<dbReference type="PANTHER" id="PTHR38118:SF2">
    <property type="entry name" value="CDP-ALCOHOL PHOSPHATIDYLTRANSFERASE PROTEIN"/>
    <property type="match status" value="1"/>
</dbReference>
<dbReference type="InterPro" id="IPR056124">
    <property type="entry name" value="DUF7707"/>
</dbReference>
<evidence type="ECO:0000256" key="2">
    <source>
        <dbReference type="SAM" id="Phobius"/>
    </source>
</evidence>
<evidence type="ECO:0000259" key="4">
    <source>
        <dbReference type="Pfam" id="PF24808"/>
    </source>
</evidence>
<keyword evidence="2" id="KW-0812">Transmembrane</keyword>
<reference evidence="5 6" key="1">
    <citation type="submission" date="2019-10" db="EMBL/GenBank/DDBJ databases">
        <authorList>
            <person name="Palmer J.M."/>
        </authorList>
    </citation>
    <scope>NUCLEOTIDE SEQUENCE [LARGE SCALE GENOMIC DNA]</scope>
    <source>
        <strain evidence="5 6">TWF696</strain>
    </source>
</reference>
<evidence type="ECO:0000313" key="5">
    <source>
        <dbReference type="EMBL" id="KAK6344186.1"/>
    </source>
</evidence>
<accession>A0AAV9ULA1</accession>
<keyword evidence="2" id="KW-1133">Transmembrane helix</keyword>
<organism evidence="5 6">
    <name type="scientific">Orbilia brochopaga</name>
    <dbReference type="NCBI Taxonomy" id="3140254"/>
    <lineage>
        <taxon>Eukaryota</taxon>
        <taxon>Fungi</taxon>
        <taxon>Dikarya</taxon>
        <taxon>Ascomycota</taxon>
        <taxon>Pezizomycotina</taxon>
        <taxon>Orbiliomycetes</taxon>
        <taxon>Orbiliales</taxon>
        <taxon>Orbiliaceae</taxon>
        <taxon>Orbilia</taxon>
    </lineage>
</organism>
<gene>
    <name evidence="5" type="ORF">TWF696_007828</name>
</gene>
<evidence type="ECO:0000256" key="3">
    <source>
        <dbReference type="SAM" id="SignalP"/>
    </source>
</evidence>
<dbReference type="EMBL" id="JAVHNQ010000006">
    <property type="protein sequence ID" value="KAK6344187.1"/>
    <property type="molecule type" value="Genomic_DNA"/>
</dbReference>
<protein>
    <recommendedName>
        <fullName evidence="4">DUF7707 domain-containing protein</fullName>
    </recommendedName>
</protein>
<dbReference type="EMBL" id="JAVHNQ010000006">
    <property type="protein sequence ID" value="KAK6344186.1"/>
    <property type="molecule type" value="Genomic_DNA"/>
</dbReference>
<dbReference type="Proteomes" id="UP001375240">
    <property type="component" value="Unassembled WGS sequence"/>
</dbReference>
<feature type="transmembrane region" description="Helical" evidence="2">
    <location>
        <begin position="192"/>
        <end position="214"/>
    </location>
</feature>
<proteinExistence type="predicted"/>
<keyword evidence="3" id="KW-0732">Signal</keyword>
<comment type="caution">
    <text evidence="5">The sequence shown here is derived from an EMBL/GenBank/DDBJ whole genome shotgun (WGS) entry which is preliminary data.</text>
</comment>
<keyword evidence="2" id="KW-0472">Membrane</keyword>
<name>A0AAV9ULA1_9PEZI</name>
<keyword evidence="6" id="KW-1185">Reference proteome</keyword>
<sequence>MHFSTSVTAVALTGLLGFASSQTYYNVNPDDIDQGTKNTWCSDQVAACVNLCNDQSGVDPSKNECDTDTLQFSCICSDNTTPNATQYSQTIPYFLCTYQVQNCVDNCGSSYPQCAQQCRTGKTCGASDPKRHNVTSTATATTSSATSRKTGSKSNGDDDVAFDSSDPDSPSSTDDSDSSAGAKKNAAIRLSAISGGATAATVMVLSVLCGAFVLQL</sequence>
<dbReference type="PANTHER" id="PTHR38118">
    <property type="entry name" value="ANCHORED CELL WALL PROTEIN 11-RELATED"/>
    <property type="match status" value="1"/>
</dbReference>
<dbReference type="AlphaFoldDB" id="A0AAV9ULA1"/>
<dbReference type="Pfam" id="PF24808">
    <property type="entry name" value="DUF7707"/>
    <property type="match status" value="1"/>
</dbReference>